<evidence type="ECO:0000256" key="1">
    <source>
        <dbReference type="SAM" id="MobiDB-lite"/>
    </source>
</evidence>
<sequence>MSKANKNKNPKRASLKKQPWHKRGSTSAMASNILLQLAAVDPQKDAFPNHTCAIASALYPTFPANSEKFQKDQLQPTESLLPKSASPNPRGQSITYNPPSMEKIWKKVCEHHDVPEQVANEWFARIQQHLSSEDPARAYHNWEEMMRRKEPHLAGVANPNIVLAAFFQYYHFDGNRSCAEKNCEVFEEFCNDAVIEDDHAKSLVCNLLGRKTPENQLTWCHDDEANLLQDVDLVVLAASTEEYKHYTTLLRSEYANLDDATYKAMRIKVLETLLMIPSIYATGDYHDKYEELARANIRNEISELKKQ</sequence>
<dbReference type="OMA" id="LFQYYHF"/>
<dbReference type="PhylomeDB" id="B4IH52"/>
<dbReference type="HOGENOM" id="CLU_051795_0_0_1"/>
<organism evidence="3">
    <name type="scientific">Drosophila sechellia</name>
    <name type="common">Fruit fly</name>
    <dbReference type="NCBI Taxonomy" id="7238"/>
    <lineage>
        <taxon>Eukaryota</taxon>
        <taxon>Metazoa</taxon>
        <taxon>Ecdysozoa</taxon>
        <taxon>Arthropoda</taxon>
        <taxon>Hexapoda</taxon>
        <taxon>Insecta</taxon>
        <taxon>Pterygota</taxon>
        <taxon>Neoptera</taxon>
        <taxon>Endopterygota</taxon>
        <taxon>Diptera</taxon>
        <taxon>Brachycera</taxon>
        <taxon>Muscomorpha</taxon>
        <taxon>Ephydroidea</taxon>
        <taxon>Drosophilidae</taxon>
        <taxon>Drosophila</taxon>
        <taxon>Sophophora</taxon>
    </lineage>
</organism>
<feature type="compositionally biased region" description="Basic residues" evidence="1">
    <location>
        <begin position="1"/>
        <end position="24"/>
    </location>
</feature>
<evidence type="ECO:0000313" key="3">
    <source>
        <dbReference type="Proteomes" id="UP000001292"/>
    </source>
</evidence>
<gene>
    <name evidence="2" type="primary">Dsec\GM11885</name>
    <name evidence="2" type="ORF">Dsec_GM11885</name>
</gene>
<reference evidence="2 3" key="1">
    <citation type="journal article" date="2007" name="Nature">
        <title>Evolution of genes and genomes on the Drosophila phylogeny.</title>
        <authorList>
            <consortium name="Drosophila 12 Genomes Consortium"/>
            <person name="Clark A.G."/>
            <person name="Eisen M.B."/>
            <person name="Smith D.R."/>
            <person name="Bergman C.M."/>
            <person name="Oliver B."/>
            <person name="Markow T.A."/>
            <person name="Kaufman T.C."/>
            <person name="Kellis M."/>
            <person name="Gelbart W."/>
            <person name="Iyer V.N."/>
            <person name="Pollard D.A."/>
            <person name="Sackton T.B."/>
            <person name="Larracuente A.M."/>
            <person name="Singh N.D."/>
            <person name="Abad J.P."/>
            <person name="Abt D.N."/>
            <person name="Adryan B."/>
            <person name="Aguade M."/>
            <person name="Akashi H."/>
            <person name="Anderson W.W."/>
            <person name="Aquadro C.F."/>
            <person name="Ardell D.H."/>
            <person name="Arguello R."/>
            <person name="Artieri C.G."/>
            <person name="Barbash D.A."/>
            <person name="Barker D."/>
            <person name="Barsanti P."/>
            <person name="Batterham P."/>
            <person name="Batzoglou S."/>
            <person name="Begun D."/>
            <person name="Bhutkar A."/>
            <person name="Blanco E."/>
            <person name="Bosak S.A."/>
            <person name="Bradley R.K."/>
            <person name="Brand A.D."/>
            <person name="Brent M.R."/>
            <person name="Brooks A.N."/>
            <person name="Brown R.H."/>
            <person name="Butlin R.K."/>
            <person name="Caggese C."/>
            <person name="Calvi B.R."/>
            <person name="Bernardo de Carvalho A."/>
            <person name="Caspi A."/>
            <person name="Castrezana S."/>
            <person name="Celniker S.E."/>
            <person name="Chang J.L."/>
            <person name="Chapple C."/>
            <person name="Chatterji S."/>
            <person name="Chinwalla A."/>
            <person name="Civetta A."/>
            <person name="Clifton S.W."/>
            <person name="Comeron J.M."/>
            <person name="Costello J.C."/>
            <person name="Coyne J.A."/>
            <person name="Daub J."/>
            <person name="David R.G."/>
            <person name="Delcher A.L."/>
            <person name="Delehaunty K."/>
            <person name="Do C.B."/>
            <person name="Ebling H."/>
            <person name="Edwards K."/>
            <person name="Eickbush T."/>
            <person name="Evans J.D."/>
            <person name="Filipski A."/>
            <person name="Findeiss S."/>
            <person name="Freyhult E."/>
            <person name="Fulton L."/>
            <person name="Fulton R."/>
            <person name="Garcia A.C."/>
            <person name="Gardiner A."/>
            <person name="Garfield D.A."/>
            <person name="Garvin B.E."/>
            <person name="Gibson G."/>
            <person name="Gilbert D."/>
            <person name="Gnerre S."/>
            <person name="Godfrey J."/>
            <person name="Good R."/>
            <person name="Gotea V."/>
            <person name="Gravely B."/>
            <person name="Greenberg A.J."/>
            <person name="Griffiths-Jones S."/>
            <person name="Gross S."/>
            <person name="Guigo R."/>
            <person name="Gustafson E.A."/>
            <person name="Haerty W."/>
            <person name="Hahn M.W."/>
            <person name="Halligan D.L."/>
            <person name="Halpern A.L."/>
            <person name="Halter G.M."/>
            <person name="Han M.V."/>
            <person name="Heger A."/>
            <person name="Hillier L."/>
            <person name="Hinrichs A.S."/>
            <person name="Holmes I."/>
            <person name="Hoskins R.A."/>
            <person name="Hubisz M.J."/>
            <person name="Hultmark D."/>
            <person name="Huntley M.A."/>
            <person name="Jaffe D.B."/>
            <person name="Jagadeeshan S."/>
            <person name="Jeck W.R."/>
            <person name="Johnson J."/>
            <person name="Jones C.D."/>
            <person name="Jordan W.C."/>
            <person name="Karpen G.H."/>
            <person name="Kataoka E."/>
            <person name="Keightley P.D."/>
            <person name="Kheradpour P."/>
            <person name="Kirkness E.F."/>
            <person name="Koerich L.B."/>
            <person name="Kristiansen K."/>
            <person name="Kudrna D."/>
            <person name="Kulathinal R.J."/>
            <person name="Kumar S."/>
            <person name="Kwok R."/>
            <person name="Lander E."/>
            <person name="Langley C.H."/>
            <person name="Lapoint R."/>
            <person name="Lazzaro B.P."/>
            <person name="Lee S.J."/>
            <person name="Levesque L."/>
            <person name="Li R."/>
            <person name="Lin C.F."/>
            <person name="Lin M.F."/>
            <person name="Lindblad-Toh K."/>
            <person name="Llopart A."/>
            <person name="Long M."/>
            <person name="Low L."/>
            <person name="Lozovsky E."/>
            <person name="Lu J."/>
            <person name="Luo M."/>
            <person name="Machado C.A."/>
            <person name="Makalowski W."/>
            <person name="Marzo M."/>
            <person name="Matsuda M."/>
            <person name="Matzkin L."/>
            <person name="McAllister B."/>
            <person name="McBride C.S."/>
            <person name="McKernan B."/>
            <person name="McKernan K."/>
            <person name="Mendez-Lago M."/>
            <person name="Minx P."/>
            <person name="Mollenhauer M.U."/>
            <person name="Montooth K."/>
            <person name="Mount S.M."/>
            <person name="Mu X."/>
            <person name="Myers E."/>
            <person name="Negre B."/>
            <person name="Newfeld S."/>
            <person name="Nielsen R."/>
            <person name="Noor M.A."/>
            <person name="O'Grady P."/>
            <person name="Pachter L."/>
            <person name="Papaceit M."/>
            <person name="Parisi M.J."/>
            <person name="Parisi M."/>
            <person name="Parts L."/>
            <person name="Pedersen J.S."/>
            <person name="Pesole G."/>
            <person name="Phillippy A.M."/>
            <person name="Ponting C.P."/>
            <person name="Pop M."/>
            <person name="Porcelli D."/>
            <person name="Powell J.R."/>
            <person name="Prohaska S."/>
            <person name="Pruitt K."/>
            <person name="Puig M."/>
            <person name="Quesneville H."/>
            <person name="Ram K.R."/>
            <person name="Rand D."/>
            <person name="Rasmussen M.D."/>
            <person name="Reed L.K."/>
            <person name="Reenan R."/>
            <person name="Reily A."/>
            <person name="Remington K.A."/>
            <person name="Rieger T.T."/>
            <person name="Ritchie M.G."/>
            <person name="Robin C."/>
            <person name="Rogers Y.H."/>
            <person name="Rohde C."/>
            <person name="Rozas J."/>
            <person name="Rubenfield M.J."/>
            <person name="Ruiz A."/>
            <person name="Russo S."/>
            <person name="Salzberg S.L."/>
            <person name="Sanchez-Gracia A."/>
            <person name="Saranga D.J."/>
            <person name="Sato H."/>
            <person name="Schaeffer S.W."/>
            <person name="Schatz M.C."/>
            <person name="Schlenke T."/>
            <person name="Schwartz R."/>
            <person name="Segarra C."/>
            <person name="Singh R.S."/>
            <person name="Sirot L."/>
            <person name="Sirota M."/>
            <person name="Sisneros N.B."/>
            <person name="Smith C.D."/>
            <person name="Smith T.F."/>
            <person name="Spieth J."/>
            <person name="Stage D.E."/>
            <person name="Stark A."/>
            <person name="Stephan W."/>
            <person name="Strausberg R.L."/>
            <person name="Strempel S."/>
            <person name="Sturgill D."/>
            <person name="Sutton G."/>
            <person name="Sutton G.G."/>
            <person name="Tao W."/>
            <person name="Teichmann S."/>
            <person name="Tobari Y.N."/>
            <person name="Tomimura Y."/>
            <person name="Tsolas J.M."/>
            <person name="Valente V.L."/>
            <person name="Venter E."/>
            <person name="Venter J.C."/>
            <person name="Vicario S."/>
            <person name="Vieira F.G."/>
            <person name="Vilella A.J."/>
            <person name="Villasante A."/>
            <person name="Walenz B."/>
            <person name="Wang J."/>
            <person name="Wasserman M."/>
            <person name="Watts T."/>
            <person name="Wilson D."/>
            <person name="Wilson R.K."/>
            <person name="Wing R.A."/>
            <person name="Wolfner M.F."/>
            <person name="Wong A."/>
            <person name="Wong G.K."/>
            <person name="Wu C.I."/>
            <person name="Wu G."/>
            <person name="Yamamoto D."/>
            <person name="Yang H.P."/>
            <person name="Yang S.P."/>
            <person name="Yorke J.A."/>
            <person name="Yoshida K."/>
            <person name="Zdobnov E."/>
            <person name="Zhang P."/>
            <person name="Zhang Y."/>
            <person name="Zimin A.V."/>
            <person name="Baldwin J."/>
            <person name="Abdouelleil A."/>
            <person name="Abdulkadir J."/>
            <person name="Abebe A."/>
            <person name="Abera B."/>
            <person name="Abreu J."/>
            <person name="Acer S.C."/>
            <person name="Aftuck L."/>
            <person name="Alexander A."/>
            <person name="An P."/>
            <person name="Anderson E."/>
            <person name="Anderson S."/>
            <person name="Arachi H."/>
            <person name="Azer M."/>
            <person name="Bachantsang P."/>
            <person name="Barry A."/>
            <person name="Bayul T."/>
            <person name="Berlin A."/>
            <person name="Bessette D."/>
            <person name="Bloom T."/>
            <person name="Blye J."/>
            <person name="Boguslavskiy L."/>
            <person name="Bonnet C."/>
            <person name="Boukhgalter B."/>
            <person name="Bourzgui I."/>
            <person name="Brown A."/>
            <person name="Cahill P."/>
            <person name="Channer S."/>
            <person name="Cheshatsang Y."/>
            <person name="Chuda L."/>
            <person name="Citroen M."/>
            <person name="Collymore A."/>
            <person name="Cooke P."/>
            <person name="Costello M."/>
            <person name="D'Aco K."/>
            <person name="Daza R."/>
            <person name="De Haan G."/>
            <person name="DeGray S."/>
            <person name="DeMaso C."/>
            <person name="Dhargay N."/>
            <person name="Dooley K."/>
            <person name="Dooley E."/>
            <person name="Doricent M."/>
            <person name="Dorje P."/>
            <person name="Dorjee K."/>
            <person name="Dupes A."/>
            <person name="Elong R."/>
            <person name="Falk J."/>
            <person name="Farina A."/>
            <person name="Faro S."/>
            <person name="Ferguson D."/>
            <person name="Fisher S."/>
            <person name="Foley C.D."/>
            <person name="Franke A."/>
            <person name="Friedrich D."/>
            <person name="Gadbois L."/>
            <person name="Gearin G."/>
            <person name="Gearin C.R."/>
            <person name="Giannoukos G."/>
            <person name="Goode T."/>
            <person name="Graham J."/>
            <person name="Grandbois E."/>
            <person name="Grewal S."/>
            <person name="Gyaltsen K."/>
            <person name="Hafez N."/>
            <person name="Hagos B."/>
            <person name="Hall J."/>
            <person name="Henson C."/>
            <person name="Hollinger A."/>
            <person name="Honan T."/>
            <person name="Huard M.D."/>
            <person name="Hughes L."/>
            <person name="Hurhula B."/>
            <person name="Husby M.E."/>
            <person name="Kamat A."/>
            <person name="Kanga B."/>
            <person name="Kashin S."/>
            <person name="Khazanovich D."/>
            <person name="Kisner P."/>
            <person name="Lance K."/>
            <person name="Lara M."/>
            <person name="Lee W."/>
            <person name="Lennon N."/>
            <person name="Letendre F."/>
            <person name="LeVine R."/>
            <person name="Lipovsky A."/>
            <person name="Liu X."/>
            <person name="Liu J."/>
            <person name="Liu S."/>
            <person name="Lokyitsang T."/>
            <person name="Lokyitsang Y."/>
            <person name="Lubonja R."/>
            <person name="Lui A."/>
            <person name="MacDonald P."/>
            <person name="Magnisalis V."/>
            <person name="Maru K."/>
            <person name="Matthews C."/>
            <person name="McCusker W."/>
            <person name="McDonough S."/>
            <person name="Mehta T."/>
            <person name="Meldrim J."/>
            <person name="Meneus L."/>
            <person name="Mihai O."/>
            <person name="Mihalev A."/>
            <person name="Mihova T."/>
            <person name="Mittelman R."/>
            <person name="Mlenga V."/>
            <person name="Montmayeur A."/>
            <person name="Mulrain L."/>
            <person name="Navidi A."/>
            <person name="Naylor J."/>
            <person name="Negash T."/>
            <person name="Nguyen T."/>
            <person name="Nguyen N."/>
            <person name="Nicol R."/>
            <person name="Norbu C."/>
            <person name="Norbu N."/>
            <person name="Novod N."/>
            <person name="O'Neill B."/>
            <person name="Osman S."/>
            <person name="Markiewicz E."/>
            <person name="Oyono O.L."/>
            <person name="Patti C."/>
            <person name="Phunkhang P."/>
            <person name="Pierre F."/>
            <person name="Priest M."/>
            <person name="Raghuraman S."/>
            <person name="Rege F."/>
            <person name="Reyes R."/>
            <person name="Rise C."/>
            <person name="Rogov P."/>
            <person name="Ross K."/>
            <person name="Ryan E."/>
            <person name="Settipalli S."/>
            <person name="Shea T."/>
            <person name="Sherpa N."/>
            <person name="Shi L."/>
            <person name="Shih D."/>
            <person name="Sparrow T."/>
            <person name="Spaulding J."/>
            <person name="Stalker J."/>
            <person name="Stange-Thomann N."/>
            <person name="Stavropoulos S."/>
            <person name="Stone C."/>
            <person name="Strader C."/>
            <person name="Tesfaye S."/>
            <person name="Thomson T."/>
            <person name="Thoulutsang Y."/>
            <person name="Thoulutsang D."/>
            <person name="Topham K."/>
            <person name="Topping I."/>
            <person name="Tsamla T."/>
            <person name="Vassiliev H."/>
            <person name="Vo A."/>
            <person name="Wangchuk T."/>
            <person name="Wangdi T."/>
            <person name="Weiand M."/>
            <person name="Wilkinson J."/>
            <person name="Wilson A."/>
            <person name="Yadav S."/>
            <person name="Young G."/>
            <person name="Yu Q."/>
            <person name="Zembek L."/>
            <person name="Zhong D."/>
            <person name="Zimmer A."/>
            <person name="Zwirko Z."/>
            <person name="Jaffe D.B."/>
            <person name="Alvarez P."/>
            <person name="Brockman W."/>
            <person name="Butler J."/>
            <person name="Chin C."/>
            <person name="Gnerre S."/>
            <person name="Grabherr M."/>
            <person name="Kleber M."/>
            <person name="Mauceli E."/>
            <person name="MacCallum I."/>
        </authorList>
    </citation>
    <scope>NUCLEOTIDE SEQUENCE [LARGE SCALE GENOMIC DNA]</scope>
    <source>
        <strain evidence="3">Rob3c / Tucson 14021-0248.25</strain>
    </source>
</reference>
<feature type="region of interest" description="Disordered" evidence="1">
    <location>
        <begin position="1"/>
        <end position="26"/>
    </location>
</feature>
<proteinExistence type="predicted"/>
<dbReference type="PANTHER" id="PTHR21174">
    <property type="match status" value="1"/>
</dbReference>
<accession>B4IH52</accession>
<dbReference type="EMBL" id="CH480838">
    <property type="protein sequence ID" value="EDW49228.1"/>
    <property type="molecule type" value="Genomic_DNA"/>
</dbReference>
<dbReference type="AlphaFoldDB" id="B4IH52"/>
<name>B4IH52_DROSE</name>
<keyword evidence="3" id="KW-1185">Reference proteome</keyword>
<dbReference type="Proteomes" id="UP000001292">
    <property type="component" value="Unassembled WGS sequence"/>
</dbReference>
<dbReference type="PANTHER" id="PTHR21174:SF0">
    <property type="entry name" value="HD PHOSPHOHYDROLASE FAMILY PROTEIN-RELATED"/>
    <property type="match status" value="1"/>
</dbReference>
<protein>
    <submittedName>
        <fullName evidence="2">GM11885</fullName>
    </submittedName>
</protein>
<evidence type="ECO:0000313" key="2">
    <source>
        <dbReference type="EMBL" id="EDW49228.1"/>
    </source>
</evidence>
<dbReference type="InterPro" id="IPR009218">
    <property type="entry name" value="HD_phosphohydro"/>
</dbReference>